<evidence type="ECO:0000313" key="1">
    <source>
        <dbReference type="EMBL" id="QBX35711.1"/>
    </source>
</evidence>
<organism evidence="1 3">
    <name type="scientific">Paracoccus liaowanqingii</name>
    <dbReference type="NCBI Taxonomy" id="2560053"/>
    <lineage>
        <taxon>Bacteria</taxon>
        <taxon>Pseudomonadati</taxon>
        <taxon>Pseudomonadota</taxon>
        <taxon>Alphaproteobacteria</taxon>
        <taxon>Rhodobacterales</taxon>
        <taxon>Paracoccaceae</taxon>
        <taxon>Paracoccus</taxon>
    </lineage>
</organism>
<dbReference type="EMBL" id="SRPG01000080">
    <property type="protein sequence ID" value="TGN61536.1"/>
    <property type="molecule type" value="Genomic_DNA"/>
</dbReference>
<dbReference type="AlphaFoldDB" id="A0A4P7HQW4"/>
<dbReference type="Proteomes" id="UP000297972">
    <property type="component" value="Unassembled WGS sequence"/>
</dbReference>
<gene>
    <name evidence="1" type="ORF">E4191_14170</name>
    <name evidence="2" type="ORF">E4L95_09990</name>
</gene>
<reference evidence="1" key="2">
    <citation type="journal article" date="2020" name="Int. J. Syst. Evol. Microbiol.">
        <title>Paracoccus liaowanqingii sp. nov., isolated from Tibetan antelope (Pantholops hodgsonii).</title>
        <authorList>
            <person name="Li J."/>
            <person name="Lu S."/>
            <person name="Jin D."/>
            <person name="Yang J."/>
            <person name="Lai X.H."/>
            <person name="Huang Y."/>
            <person name="Tian Z."/>
            <person name="Dong K."/>
            <person name="Zhang S."/>
            <person name="Lei W."/>
            <person name="Pu J."/>
            <person name="Zhang G."/>
            <person name="Wu X."/>
            <person name="Huang Y."/>
            <person name="Ren Z."/>
            <person name="Wang S."/>
            <person name="Xu J."/>
        </authorList>
    </citation>
    <scope>NUCLEOTIDE SEQUENCE</scope>
    <source>
        <strain evidence="1">2251</strain>
    </source>
</reference>
<accession>A0A4P7HQW4</accession>
<sequence length="192" mass="20606">MATISIDYGKFMLKAGQLSGTWTARAFLRQGAGGRGFAHEATGKDAELAIEALKAQIDEEIQQRLSRRRHDESMGFDVPTVEDYTDGLRGAGLTDKQLVMLRAHAAAGDAGLTAQELAEVAGYRTFATANLHYNKAGKLMAEAMDVTAPETGPAEDQVLTGVLARSGAAREDGEFVWVMHPELREAVKATAI</sequence>
<keyword evidence="4" id="KW-1185">Reference proteome</keyword>
<dbReference type="KEGG" id="plia:E4191_14170"/>
<dbReference type="OrthoDB" id="7704043at2"/>
<evidence type="ECO:0000313" key="3">
    <source>
        <dbReference type="Proteomes" id="UP000296374"/>
    </source>
</evidence>
<name>A0A4P7HQW4_9RHOB</name>
<dbReference type="RefSeq" id="WP_135313976.1">
    <property type="nucleotide sequence ID" value="NZ_CP038439.1"/>
</dbReference>
<evidence type="ECO:0000313" key="2">
    <source>
        <dbReference type="EMBL" id="TGN61536.1"/>
    </source>
</evidence>
<protein>
    <submittedName>
        <fullName evidence="1">Uncharacterized protein</fullName>
    </submittedName>
</protein>
<dbReference type="Proteomes" id="UP000296374">
    <property type="component" value="Chromosome"/>
</dbReference>
<reference evidence="3 4" key="1">
    <citation type="submission" date="2019-03" db="EMBL/GenBank/DDBJ databases">
        <authorList>
            <person name="Li J."/>
        </authorList>
    </citation>
    <scope>NUCLEOTIDE SEQUENCE [LARGE SCALE GENOMIC DNA]</scope>
    <source>
        <strain evidence="3">2251</strain>
        <strain evidence="2 4">3058</strain>
    </source>
</reference>
<accession>A0A4Z1BL16</accession>
<evidence type="ECO:0000313" key="4">
    <source>
        <dbReference type="Proteomes" id="UP000297972"/>
    </source>
</evidence>
<proteinExistence type="predicted"/>
<dbReference type="EMBL" id="CP038439">
    <property type="protein sequence ID" value="QBX35711.1"/>
    <property type="molecule type" value="Genomic_DNA"/>
</dbReference>